<dbReference type="InterPro" id="IPR054484">
    <property type="entry name" value="ComC_SSD"/>
</dbReference>
<evidence type="ECO:0000256" key="1">
    <source>
        <dbReference type="SAM" id="Phobius"/>
    </source>
</evidence>
<dbReference type="PANTHER" id="PTHR24032:SF16">
    <property type="entry name" value="EGF-LIKE DOMAIN-CONTAINING PROTEIN"/>
    <property type="match status" value="1"/>
</dbReference>
<feature type="transmembrane region" description="Helical" evidence="1">
    <location>
        <begin position="1441"/>
        <end position="1462"/>
    </location>
</feature>
<dbReference type="GeneID" id="31363718"/>
<dbReference type="RefSeq" id="XP_020430901.1">
    <property type="nucleotide sequence ID" value="XM_020579062.1"/>
</dbReference>
<evidence type="ECO:0008006" key="6">
    <source>
        <dbReference type="Google" id="ProtNLM"/>
    </source>
</evidence>
<reference evidence="4 5" key="1">
    <citation type="journal article" date="2011" name="Genome Res.">
        <title>Phylogeny-wide analysis of social amoeba genomes highlights ancient origins for complex intercellular communication.</title>
        <authorList>
            <person name="Heidel A.J."/>
            <person name="Lawal H.M."/>
            <person name="Felder M."/>
            <person name="Schilde C."/>
            <person name="Helps N.R."/>
            <person name="Tunggal B."/>
            <person name="Rivero F."/>
            <person name="John U."/>
            <person name="Schleicher M."/>
            <person name="Eichinger L."/>
            <person name="Platzer M."/>
            <person name="Noegel A.A."/>
            <person name="Schaap P."/>
            <person name="Gloeckner G."/>
        </authorList>
    </citation>
    <scope>NUCLEOTIDE SEQUENCE [LARGE SCALE GENOMIC DNA]</scope>
    <source>
        <strain evidence="5">ATCC 26659 / Pp 5 / PN500</strain>
    </source>
</reference>
<dbReference type="EMBL" id="ADBJ01000037">
    <property type="protein sequence ID" value="EFA78777.1"/>
    <property type="molecule type" value="Genomic_DNA"/>
</dbReference>
<keyword evidence="1" id="KW-1133">Transmembrane helix</keyword>
<dbReference type="InParanoid" id="D3BJ03"/>
<keyword evidence="5" id="KW-1185">Reference proteome</keyword>
<comment type="caution">
    <text evidence="4">The sequence shown here is derived from an EMBL/GenBank/DDBJ whole genome shotgun (WGS) entry which is preliminary data.</text>
</comment>
<dbReference type="InterPro" id="IPR053331">
    <property type="entry name" value="EGF-like_comC"/>
</dbReference>
<evidence type="ECO:0000313" key="4">
    <source>
        <dbReference type="EMBL" id="EFA78777.1"/>
    </source>
</evidence>
<keyword evidence="1" id="KW-0812">Transmembrane</keyword>
<dbReference type="InterPro" id="IPR002909">
    <property type="entry name" value="IPT_dom"/>
</dbReference>
<dbReference type="Pfam" id="PF01833">
    <property type="entry name" value="TIG"/>
    <property type="match status" value="1"/>
</dbReference>
<dbReference type="InterPro" id="IPR013783">
    <property type="entry name" value="Ig-like_fold"/>
</dbReference>
<dbReference type="Gene3D" id="2.60.40.10">
    <property type="entry name" value="Immunoglobulins"/>
    <property type="match status" value="1"/>
</dbReference>
<keyword evidence="1" id="KW-0472">Membrane</keyword>
<dbReference type="SUPFAM" id="SSF81296">
    <property type="entry name" value="E set domains"/>
    <property type="match status" value="2"/>
</dbReference>
<feature type="domain" description="ComC supersandwich" evidence="3">
    <location>
        <begin position="1234"/>
        <end position="1422"/>
    </location>
</feature>
<dbReference type="InterPro" id="IPR014756">
    <property type="entry name" value="Ig_E-set"/>
</dbReference>
<feature type="domain" description="IPT/TIG" evidence="2">
    <location>
        <begin position="518"/>
        <end position="578"/>
    </location>
</feature>
<dbReference type="PANTHER" id="PTHR24032">
    <property type="entry name" value="EGF-LIKE DOMAIN-CONTAINING PROTEIN-RELATED-RELATED"/>
    <property type="match status" value="1"/>
</dbReference>
<accession>D3BJ03</accession>
<dbReference type="Pfam" id="PF22933">
    <property type="entry name" value="ComC_SSD"/>
    <property type="match status" value="1"/>
</dbReference>
<dbReference type="Proteomes" id="UP000001396">
    <property type="component" value="Unassembled WGS sequence"/>
</dbReference>
<evidence type="ECO:0000259" key="3">
    <source>
        <dbReference type="Pfam" id="PF22933"/>
    </source>
</evidence>
<protein>
    <recommendedName>
        <fullName evidence="6">IPT/TIG domain-containing protein</fullName>
    </recommendedName>
</protein>
<name>D3BJ03_HETP5</name>
<evidence type="ECO:0000259" key="2">
    <source>
        <dbReference type="Pfam" id="PF01833"/>
    </source>
</evidence>
<sequence length="1496" mass="167314">MTLNLLTINDDKELQFIIEKVIVDSTIPSKEIWLSLAPLDTENSRWGWTTGIYRNQTLYSSFPARCYQYCADWRVSTNQSTPHIWFNATTLQQARQWQHTTPSDQKLVIIEYESTIAPTIARANPNSTFITIGNLKVADKWAVRVNDVNCKSLVPTVVNQTTSLQCGLETLKTYEGIFNISIADGTLNSYFVYRFNSPWIVAIKGNSNDLSATIYGANFQQSLISPTPATILVNSIPCSIINYNFTSTPQTILLNSVKSQLFTSIQITYNSNTAIPTRYYINQYEYPIFEQTTGLFYRYFGNPTTFEQSLLFASQDQLLYSQGHLANINTTELYQFVHNQFANGNRSYKVWADLLYINSQLLYNNQSYTTQLTNATGLLTGRFYFNGATQGCIGIESTTTDTYPLVIVYGLQNPVVDSSIPRIIVPTLAGGTPYSVHMKSNFLWFNYFITYTFNGKTYNTATSNIKAKTIDIIAPPGSGVNQPLDISIVNSDKKSLSYTIHTFLDYPAPIISGIKCPNDYITIMGSNFAEPIQINNLNCNYIKLFSSGELYCQLKESPNGVNFSITANGQQSNSYTQSNQYAWIQTVSPQYIPFDGSILTIVGDNLGSQASLPIVTLERDTTIISTCSNVTFLVDQKSFTCIADPSDIEGQYSVKYQQINAIQRVEAVVIYTNATINTTWLQNQFIVTFSGSFLDLYKKDWKLKIGSGVPGNINCTNWECTFDMVEGCTSGLVSIFSRTGRSLFQTIMVWTPLIFNITPAVINPLSEDPIIVNGLFFHKGVQVRFFNYSLPNVTISESQIVIHSVPMSTGNISVSIVDLSNPDVPIPSNRINVVYPKPVVTKVTTTAPDIQYRQNITIVGQFLGVADRSLYPGLNTPVLTYNGLSSGEFTTTYTSFDKIVAWIPYDSRSGEFNITIDGQTSFSYPVKVCNNFTLDPFIQSIENRPATTGSMITIIGYYLAPYSWTGQQSLFVSIENLNCTSLNLAYSSTAPYYLACNAPPGSGKKTLYINNGQDTVTFDIVYQSPTIESTTSTHFGRPGTVSIFGSNFAPNNVAVTIGGIPCTYPRVNSNYDMLECRFASNVPISQLLPYNNQIQLDGVTTGTFSLESNITLQVYVEIDGYNTTAPTFIYSVQPDVCEYQCVYGQCEDGHCVCTDGYTGLDCSLEVVVEAHLPSPALNSVDLILGLAEFAVGFNISIIGLREVSPTMTTINQVEFSSISNWTVNSITNVYVENNYNNNNNNNSGSSDDQETINFPKPNVKLFQYKTSLEIVDITVNLTVFLQDGDYNFAGDIFTVGKNSVKYQIEINNWKFVDPLNTLQLLVLTKSTAKEETCIATANSYKNQKGSLREVEIVDYNGILHAYYSDRILVDDRLEYSQVIVLEDGTTPTNEDLHYNRSAGLLTAICIPHFENSAIIDPNYQVLIVIPDQNCLEQIRRWRKPLIITLVILGLISILITILIVLYQRYKYHMKILYIRLIEYHMECYQPMIELLDFSDD</sequence>
<proteinExistence type="predicted"/>
<gene>
    <name evidence="4" type="ORF">PPL_08238</name>
</gene>
<evidence type="ECO:0000313" key="5">
    <source>
        <dbReference type="Proteomes" id="UP000001396"/>
    </source>
</evidence>
<organism evidence="4 5">
    <name type="scientific">Heterostelium pallidum (strain ATCC 26659 / Pp 5 / PN500)</name>
    <name type="common">Cellular slime mold</name>
    <name type="synonym">Polysphondylium pallidum</name>
    <dbReference type="NCBI Taxonomy" id="670386"/>
    <lineage>
        <taxon>Eukaryota</taxon>
        <taxon>Amoebozoa</taxon>
        <taxon>Evosea</taxon>
        <taxon>Eumycetozoa</taxon>
        <taxon>Dictyostelia</taxon>
        <taxon>Acytosteliales</taxon>
        <taxon>Acytosteliaceae</taxon>
        <taxon>Heterostelium</taxon>
    </lineage>
</organism>